<evidence type="ECO:0000313" key="12">
    <source>
        <dbReference type="Proteomes" id="UP001652621"/>
    </source>
</evidence>
<dbReference type="PANTHER" id="PTHR12027:SF72">
    <property type="entry name" value="PROTEIN WNT-6"/>
    <property type="match status" value="1"/>
</dbReference>
<evidence type="ECO:0000256" key="6">
    <source>
        <dbReference type="ARBA" id="ARBA00022687"/>
    </source>
</evidence>
<dbReference type="PROSITE" id="PS00246">
    <property type="entry name" value="WNT1"/>
    <property type="match status" value="1"/>
</dbReference>
<dbReference type="GeneID" id="101898284"/>
<evidence type="ECO:0000256" key="7">
    <source>
        <dbReference type="ARBA" id="ARBA00023157"/>
    </source>
</evidence>
<dbReference type="PANTHER" id="PTHR12027">
    <property type="entry name" value="WNT RELATED"/>
    <property type="match status" value="1"/>
</dbReference>
<feature type="chain" id="PRO_5045035211" description="Protein Wnt" evidence="11">
    <location>
        <begin position="25"/>
        <end position="387"/>
    </location>
</feature>
<keyword evidence="5" id="KW-0272">Extracellular matrix</keyword>
<evidence type="ECO:0000256" key="9">
    <source>
        <dbReference type="ARBA" id="ARBA00023288"/>
    </source>
</evidence>
<evidence type="ECO:0000256" key="8">
    <source>
        <dbReference type="ARBA" id="ARBA00023180"/>
    </source>
</evidence>
<feature type="signal peptide" evidence="11">
    <location>
        <begin position="1"/>
        <end position="24"/>
    </location>
</feature>
<dbReference type="SMART" id="SM00097">
    <property type="entry name" value="WNT1"/>
    <property type="match status" value="1"/>
</dbReference>
<keyword evidence="8" id="KW-0325">Glycoprotein</keyword>
<comment type="similarity">
    <text evidence="2 10">Belongs to the Wnt family.</text>
</comment>
<evidence type="ECO:0000256" key="2">
    <source>
        <dbReference type="ARBA" id="ARBA00005683"/>
    </source>
</evidence>
<evidence type="ECO:0000256" key="4">
    <source>
        <dbReference type="ARBA" id="ARBA00022525"/>
    </source>
</evidence>
<dbReference type="InterPro" id="IPR009143">
    <property type="entry name" value="Wnt6"/>
</dbReference>
<comment type="function">
    <text evidence="10">Ligand for members of the frizzled family of seven transmembrane receptors.</text>
</comment>
<dbReference type="CDD" id="cd19338">
    <property type="entry name" value="Wnt_Wnt6"/>
    <property type="match status" value="1"/>
</dbReference>
<reference evidence="13" key="1">
    <citation type="submission" date="2025-08" db="UniProtKB">
        <authorList>
            <consortium name="RefSeq"/>
        </authorList>
    </citation>
    <scope>IDENTIFICATION</scope>
    <source>
        <strain evidence="13">Aabys</strain>
        <tissue evidence="13">Whole body</tissue>
    </source>
</reference>
<keyword evidence="7" id="KW-1015">Disulfide bond</keyword>
<evidence type="ECO:0000256" key="10">
    <source>
        <dbReference type="RuleBase" id="RU003500"/>
    </source>
</evidence>
<dbReference type="PRINTS" id="PR01349">
    <property type="entry name" value="WNTPROTEIN"/>
</dbReference>
<accession>A0ABM3UUI5</accession>
<keyword evidence="12" id="KW-1185">Reference proteome</keyword>
<evidence type="ECO:0000256" key="11">
    <source>
        <dbReference type="SAM" id="SignalP"/>
    </source>
</evidence>
<dbReference type="InterPro" id="IPR043158">
    <property type="entry name" value="Wnt_C"/>
</dbReference>
<keyword evidence="4" id="KW-0964">Secreted</keyword>
<keyword evidence="3 10" id="KW-0217">Developmental protein</keyword>
<sequence length="387" mass="44165">MRLFMVFAIVIFAMPITGFGWAEGSNILLDPDLMCKKTRRLRGKMAEICRRDSALLKEIINGINLGFRECEFQFRNRRWNCSTLRKSMRKILMRDTRETGFVNAITAAGVTYAVTKACTLGNLVECSCDKSHSRRNGGQPQMVNAVTAVAALEKQQSVFERNSTKNPLRKGNGNRRRRLLKNIKFPEGEWEWGGCSDNVNFGFRHSRVFLDSKYRRRSDFRTLVKLHNNMAGRLAIRDSVRLECKCHGLSGSCTVKTCWLKMPSFREVGNRLREKFDGAYKVVLRNDGNSFMPESEHVKPPSKYDLVYSDDSSDFCAPNVRTGSLGTQNRECNATSLGPDSCDLLCCNRGHRHHVVSEWVNCKCVFKWCCEVTCEKCLETRDINTCL</sequence>
<dbReference type="InterPro" id="IPR018161">
    <property type="entry name" value="Wnt_CS"/>
</dbReference>
<dbReference type="Proteomes" id="UP001652621">
    <property type="component" value="Unplaced"/>
</dbReference>
<dbReference type="InterPro" id="IPR005817">
    <property type="entry name" value="Wnt"/>
</dbReference>
<keyword evidence="11" id="KW-0732">Signal</keyword>
<evidence type="ECO:0000256" key="3">
    <source>
        <dbReference type="ARBA" id="ARBA00022473"/>
    </source>
</evidence>
<gene>
    <name evidence="13" type="primary">LOC101898284</name>
</gene>
<evidence type="ECO:0000313" key="13">
    <source>
        <dbReference type="RefSeq" id="XP_058977188.1"/>
    </source>
</evidence>
<keyword evidence="9" id="KW-0449">Lipoprotein</keyword>
<dbReference type="Pfam" id="PF00110">
    <property type="entry name" value="wnt"/>
    <property type="match status" value="1"/>
</dbReference>
<keyword evidence="6 10" id="KW-0879">Wnt signaling pathway</keyword>
<evidence type="ECO:0000256" key="5">
    <source>
        <dbReference type="ARBA" id="ARBA00022530"/>
    </source>
</evidence>
<evidence type="ECO:0000256" key="1">
    <source>
        <dbReference type="ARBA" id="ARBA00004498"/>
    </source>
</evidence>
<protein>
    <recommendedName>
        <fullName evidence="10">Protein Wnt</fullName>
    </recommendedName>
</protein>
<organism evidence="12 13">
    <name type="scientific">Musca domestica</name>
    <name type="common">House fly</name>
    <dbReference type="NCBI Taxonomy" id="7370"/>
    <lineage>
        <taxon>Eukaryota</taxon>
        <taxon>Metazoa</taxon>
        <taxon>Ecdysozoa</taxon>
        <taxon>Arthropoda</taxon>
        <taxon>Hexapoda</taxon>
        <taxon>Insecta</taxon>
        <taxon>Pterygota</taxon>
        <taxon>Neoptera</taxon>
        <taxon>Endopterygota</taxon>
        <taxon>Diptera</taxon>
        <taxon>Brachycera</taxon>
        <taxon>Muscomorpha</taxon>
        <taxon>Muscoidea</taxon>
        <taxon>Muscidae</taxon>
        <taxon>Musca</taxon>
    </lineage>
</organism>
<proteinExistence type="inferred from homology"/>
<name>A0ABM3UUI5_MUSDO</name>
<dbReference type="Gene3D" id="3.30.2460.20">
    <property type="match status" value="1"/>
</dbReference>
<dbReference type="RefSeq" id="XP_058977188.1">
    <property type="nucleotide sequence ID" value="XM_059121205.1"/>
</dbReference>
<comment type="subcellular location">
    <subcellularLocation>
        <location evidence="1 10">Secreted</location>
        <location evidence="1 10">Extracellular space</location>
        <location evidence="1 10">Extracellular matrix</location>
    </subcellularLocation>
</comment>